<reference evidence="4" key="1">
    <citation type="submission" date="2023-07" db="EMBL/GenBank/DDBJ databases">
        <title>Conexibacter stalactiti sp. nov., isolated from stalactites in a lava cave and emended description of the genus Conexibacter.</title>
        <authorList>
            <person name="Lee S.D."/>
        </authorList>
    </citation>
    <scope>NUCLEOTIDE SEQUENCE [LARGE SCALE GENOMIC DNA]</scope>
    <source>
        <strain evidence="4">KCTC 39840</strain>
    </source>
</reference>
<dbReference type="Proteomes" id="UP001284601">
    <property type="component" value="Unassembled WGS sequence"/>
</dbReference>
<proteinExistence type="predicted"/>
<accession>A0ABU4I2U9</accession>
<keyword evidence="2" id="KW-0732">Signal</keyword>
<evidence type="ECO:0000313" key="3">
    <source>
        <dbReference type="EMBL" id="MDW5598609.1"/>
    </source>
</evidence>
<evidence type="ECO:0000313" key="4">
    <source>
        <dbReference type="Proteomes" id="UP001284601"/>
    </source>
</evidence>
<keyword evidence="4" id="KW-1185">Reference proteome</keyword>
<sequence>MRIPMLAALGAALTIAAAAPATAGADSIAYVKGGDVWLATPDGARQLQVTRSGGYSYVSQADGGTMVALAGERLHTLARDGRLLADIPTFVSDGAPQAGPVTQFHGPFTPEISPDGKLIAFEYVNQSFTGGQTPQCSESSIPSCHELTTSQGVGITHADRFTPFEEYGLQTGWIYPHWIGNDRLLRSFPSTILNEDAVLTTVAPGAGDDALHRWFYDETGMGVDDVEVSRDLRTVVGIAGGSDELLRVYRPLMDPFSAPQQSMSPFARRVPIVEGCIQYGQPIGGRFETVTLAPNGRGVAYGVGDGIWVNPLPDLAGGCQPGQNGRLVIPGGRDPDWGPADVPASIPSPAGAGGDGGASGGGGGSGGSDAPRAAARRPRLALAVARARLARALARGLAVSVQLPAGATRATVTAKAGRTTVARGTARAGRGGVATLTLRFTRAARRTLAGRGAVRLTLTAVAGRAQTRATVTLKR</sequence>
<name>A0ABU4I2U9_9ACTN</name>
<evidence type="ECO:0000256" key="2">
    <source>
        <dbReference type="SAM" id="SignalP"/>
    </source>
</evidence>
<gene>
    <name evidence="3" type="ORF">R7226_29885</name>
</gene>
<feature type="compositionally biased region" description="Gly residues" evidence="1">
    <location>
        <begin position="351"/>
        <end position="367"/>
    </location>
</feature>
<comment type="caution">
    <text evidence="3">The sequence shown here is derived from an EMBL/GenBank/DDBJ whole genome shotgun (WGS) entry which is preliminary data.</text>
</comment>
<feature type="region of interest" description="Disordered" evidence="1">
    <location>
        <begin position="330"/>
        <end position="374"/>
    </location>
</feature>
<evidence type="ECO:0000256" key="1">
    <source>
        <dbReference type="SAM" id="MobiDB-lite"/>
    </source>
</evidence>
<dbReference type="RefSeq" id="WP_318601146.1">
    <property type="nucleotide sequence ID" value="NZ_JAWSTH010000157.1"/>
</dbReference>
<dbReference type="EMBL" id="JAWSTH010000157">
    <property type="protein sequence ID" value="MDW5598609.1"/>
    <property type="molecule type" value="Genomic_DNA"/>
</dbReference>
<feature type="chain" id="PRO_5046158167" evidence="2">
    <location>
        <begin position="24"/>
        <end position="475"/>
    </location>
</feature>
<protein>
    <submittedName>
        <fullName evidence="3">Uncharacterized protein</fullName>
    </submittedName>
</protein>
<organism evidence="3 4">
    <name type="scientific">Conexibacter stalactiti</name>
    <dbReference type="NCBI Taxonomy" id="1940611"/>
    <lineage>
        <taxon>Bacteria</taxon>
        <taxon>Bacillati</taxon>
        <taxon>Actinomycetota</taxon>
        <taxon>Thermoleophilia</taxon>
        <taxon>Solirubrobacterales</taxon>
        <taxon>Conexibacteraceae</taxon>
        <taxon>Conexibacter</taxon>
    </lineage>
</organism>
<feature type="signal peptide" evidence="2">
    <location>
        <begin position="1"/>
        <end position="23"/>
    </location>
</feature>